<comment type="caution">
    <text evidence="2">The sequence shown here is derived from an EMBL/GenBank/DDBJ whole genome shotgun (WGS) entry which is preliminary data.</text>
</comment>
<evidence type="ECO:0000313" key="2">
    <source>
        <dbReference type="EMBL" id="KAL3655947.1"/>
    </source>
</evidence>
<gene>
    <name evidence="2" type="ORF">CASFOL_000343</name>
</gene>
<proteinExistence type="predicted"/>
<evidence type="ECO:0000256" key="1">
    <source>
        <dbReference type="SAM" id="MobiDB-lite"/>
    </source>
</evidence>
<feature type="compositionally biased region" description="Polar residues" evidence="1">
    <location>
        <begin position="259"/>
        <end position="270"/>
    </location>
</feature>
<organism evidence="2 3">
    <name type="scientific">Castilleja foliolosa</name>
    <dbReference type="NCBI Taxonomy" id="1961234"/>
    <lineage>
        <taxon>Eukaryota</taxon>
        <taxon>Viridiplantae</taxon>
        <taxon>Streptophyta</taxon>
        <taxon>Embryophyta</taxon>
        <taxon>Tracheophyta</taxon>
        <taxon>Spermatophyta</taxon>
        <taxon>Magnoliopsida</taxon>
        <taxon>eudicotyledons</taxon>
        <taxon>Gunneridae</taxon>
        <taxon>Pentapetalae</taxon>
        <taxon>asterids</taxon>
        <taxon>lamiids</taxon>
        <taxon>Lamiales</taxon>
        <taxon>Orobanchaceae</taxon>
        <taxon>Pedicularideae</taxon>
        <taxon>Castillejinae</taxon>
        <taxon>Castilleja</taxon>
    </lineage>
</organism>
<dbReference type="AlphaFoldDB" id="A0ABD3ENX4"/>
<protein>
    <submittedName>
        <fullName evidence="2">Uncharacterized protein</fullName>
    </submittedName>
</protein>
<accession>A0ABD3ENX4</accession>
<dbReference type="PANTHER" id="PTHR37710">
    <property type="entry name" value="TRANSMEMBRANE PROTEIN"/>
    <property type="match status" value="1"/>
</dbReference>
<keyword evidence="3" id="KW-1185">Reference proteome</keyword>
<dbReference type="EMBL" id="JAVIJP010000001">
    <property type="protein sequence ID" value="KAL3655947.1"/>
    <property type="molecule type" value="Genomic_DNA"/>
</dbReference>
<reference evidence="3" key="1">
    <citation type="journal article" date="2024" name="IScience">
        <title>Strigolactones Initiate the Formation of Haustorium-like Structures in Castilleja.</title>
        <authorList>
            <person name="Buerger M."/>
            <person name="Peterson D."/>
            <person name="Chory J."/>
        </authorList>
    </citation>
    <scope>NUCLEOTIDE SEQUENCE [LARGE SCALE GENOMIC DNA]</scope>
</reference>
<evidence type="ECO:0000313" key="3">
    <source>
        <dbReference type="Proteomes" id="UP001632038"/>
    </source>
</evidence>
<sequence length="278" mass="31419">MYPFIAMTSYIDDRILAFETKAESIFPLSTILFDKIDSLISSSESLPDHVDDAFEKIWLLMHWIPFLDRIISLLNRVLSIVTHLGTRNTSGKEIAVDSTANSSESTSNVMDLEELVKSYSDRRTDAVQFNEVFYAENDTPEVASLDFDKALQSTKFDKEFFLATYAASRTNNHTEFEVIQKSVDRLRFLRNMIKMLEEPHFVDSSMYASYQSANSSPVSDCSDGEAGLFNYPTNYSYKEILLEKGQKDDEGEEKAETAGKSSNEGTITTDSNEKSKLA</sequence>
<feature type="region of interest" description="Disordered" evidence="1">
    <location>
        <begin position="242"/>
        <end position="278"/>
    </location>
</feature>
<dbReference type="Proteomes" id="UP001632038">
    <property type="component" value="Unassembled WGS sequence"/>
</dbReference>
<name>A0ABD3ENX4_9LAMI</name>
<dbReference type="PANTHER" id="PTHR37710:SF1">
    <property type="entry name" value="TRANSMEMBRANE PROTEIN"/>
    <property type="match status" value="1"/>
</dbReference>